<protein>
    <recommendedName>
        <fullName evidence="5">Integral membrane protein</fullName>
    </recommendedName>
</protein>
<keyword evidence="2" id="KW-1133">Transmembrane helix</keyword>
<dbReference type="EMBL" id="CP042374">
    <property type="protein sequence ID" value="QEA33168.1"/>
    <property type="molecule type" value="Genomic_DNA"/>
</dbReference>
<proteinExistence type="predicted"/>
<evidence type="ECO:0000313" key="4">
    <source>
        <dbReference type="Proteomes" id="UP000321332"/>
    </source>
</evidence>
<dbReference type="GeneID" id="61186675"/>
<organism evidence="3 4">
    <name type="scientific">Leuconostoc carnosum</name>
    <dbReference type="NCBI Taxonomy" id="1252"/>
    <lineage>
        <taxon>Bacteria</taxon>
        <taxon>Bacillati</taxon>
        <taxon>Bacillota</taxon>
        <taxon>Bacilli</taxon>
        <taxon>Lactobacillales</taxon>
        <taxon>Lactobacillaceae</taxon>
        <taxon>Leuconostoc</taxon>
    </lineage>
</organism>
<keyword evidence="2" id="KW-0812">Transmembrane</keyword>
<feature type="transmembrane region" description="Helical" evidence="2">
    <location>
        <begin position="43"/>
        <end position="60"/>
    </location>
</feature>
<dbReference type="AlphaFoldDB" id="A0AAE6M356"/>
<reference evidence="3 4" key="1">
    <citation type="submission" date="2019-06" db="EMBL/GenBank/DDBJ databases">
        <title>Genome analyses of bacteria isolated from kimchi.</title>
        <authorList>
            <person name="Lee S."/>
            <person name="Ahn S."/>
            <person name="Roh S."/>
        </authorList>
    </citation>
    <scope>NUCLEOTIDE SEQUENCE [LARGE SCALE GENOMIC DNA]</scope>
    <source>
        <strain evidence="3 4">CBA3620</strain>
    </source>
</reference>
<name>A0AAE6M356_LEUCA</name>
<dbReference type="Proteomes" id="UP000321332">
    <property type="component" value="Chromosome"/>
</dbReference>
<evidence type="ECO:0008006" key="5">
    <source>
        <dbReference type="Google" id="ProtNLM"/>
    </source>
</evidence>
<feature type="transmembrane region" description="Helical" evidence="2">
    <location>
        <begin position="105"/>
        <end position="123"/>
    </location>
</feature>
<dbReference type="RefSeq" id="WP_147000377.1">
    <property type="nucleotide sequence ID" value="NZ_CP042374.1"/>
</dbReference>
<feature type="transmembrane region" description="Helical" evidence="2">
    <location>
        <begin position="80"/>
        <end position="99"/>
    </location>
</feature>
<sequence length="273" mass="31510">MESNYQQKSYQLPDGRPMPDRLTSNPQAKRSYESFTPAGLFDWRRWVPLIVIVISLNIIWWRQPLLHTKALLGSSITSQVLPLFGYTLTIAIGVTLMLTQNFRSLLSYLFFGLSILFTFSSLIQTRQEIFFLLLILSIFLIVIQQSWLGLQNWMGLLLLSVLATFTIPVAIFYIQNSFLTQRFLWQLVPMFLGFGFYFTPILMPNPDGRKLSILTLGLFWVTLFSHTVALSTIFIILFSLLAFVLQFVKAKIGNWQHMGYVLLLALSMLLIYK</sequence>
<evidence type="ECO:0000256" key="2">
    <source>
        <dbReference type="SAM" id="Phobius"/>
    </source>
</evidence>
<feature type="transmembrane region" description="Helical" evidence="2">
    <location>
        <begin position="130"/>
        <end position="147"/>
    </location>
</feature>
<evidence type="ECO:0000313" key="3">
    <source>
        <dbReference type="EMBL" id="QEA33168.1"/>
    </source>
</evidence>
<feature type="region of interest" description="Disordered" evidence="1">
    <location>
        <begin position="1"/>
        <end position="27"/>
    </location>
</feature>
<gene>
    <name evidence="3" type="ORF">FGL89_02890</name>
</gene>
<feature type="compositionally biased region" description="Polar residues" evidence="1">
    <location>
        <begin position="1"/>
        <end position="10"/>
    </location>
</feature>
<keyword evidence="2" id="KW-0472">Membrane</keyword>
<accession>A0AAE6M356</accession>
<feature type="transmembrane region" description="Helical" evidence="2">
    <location>
        <begin position="255"/>
        <end position="272"/>
    </location>
</feature>
<feature type="transmembrane region" description="Helical" evidence="2">
    <location>
        <begin position="183"/>
        <end position="203"/>
    </location>
</feature>
<feature type="transmembrane region" description="Helical" evidence="2">
    <location>
        <begin position="223"/>
        <end position="248"/>
    </location>
</feature>
<evidence type="ECO:0000256" key="1">
    <source>
        <dbReference type="SAM" id="MobiDB-lite"/>
    </source>
</evidence>
<feature type="transmembrane region" description="Helical" evidence="2">
    <location>
        <begin position="153"/>
        <end position="174"/>
    </location>
</feature>